<gene>
    <name evidence="2" type="ORF">KC669_01310</name>
</gene>
<comment type="caution">
    <text evidence="2">The sequence shown here is derived from an EMBL/GenBank/DDBJ whole genome shotgun (WGS) entry which is preliminary data.</text>
</comment>
<keyword evidence="1" id="KW-0472">Membrane</keyword>
<proteinExistence type="predicted"/>
<feature type="transmembrane region" description="Helical" evidence="1">
    <location>
        <begin position="40"/>
        <end position="59"/>
    </location>
</feature>
<reference evidence="2" key="1">
    <citation type="submission" date="2020-04" db="EMBL/GenBank/DDBJ databases">
        <authorList>
            <person name="Zhang T."/>
        </authorList>
    </citation>
    <scope>NUCLEOTIDE SEQUENCE</scope>
    <source>
        <strain evidence="2">HKST-UBA09</strain>
    </source>
</reference>
<organism evidence="2 3">
    <name type="scientific">Candidatus Dojkabacteria bacterium</name>
    <dbReference type="NCBI Taxonomy" id="2099670"/>
    <lineage>
        <taxon>Bacteria</taxon>
        <taxon>Candidatus Dojkabacteria</taxon>
    </lineage>
</organism>
<keyword evidence="1" id="KW-0812">Transmembrane</keyword>
<keyword evidence="1" id="KW-1133">Transmembrane helix</keyword>
<protein>
    <recommendedName>
        <fullName evidence="4">PilN domain-containing protein</fullName>
    </recommendedName>
</protein>
<evidence type="ECO:0008006" key="4">
    <source>
        <dbReference type="Google" id="ProtNLM"/>
    </source>
</evidence>
<dbReference type="Proteomes" id="UP000714915">
    <property type="component" value="Unassembled WGS sequence"/>
</dbReference>
<name>A0A955RL41_9BACT</name>
<reference evidence="2" key="2">
    <citation type="journal article" date="2021" name="Microbiome">
        <title>Successional dynamics and alternative stable states in a saline activated sludge microbial community over 9 years.</title>
        <authorList>
            <person name="Wang Y."/>
            <person name="Ye J."/>
            <person name="Ju F."/>
            <person name="Liu L."/>
            <person name="Boyd J.A."/>
            <person name="Deng Y."/>
            <person name="Parks D.H."/>
            <person name="Jiang X."/>
            <person name="Yin X."/>
            <person name="Woodcroft B.J."/>
            <person name="Tyson G.W."/>
            <person name="Hugenholtz P."/>
            <person name="Polz M.F."/>
            <person name="Zhang T."/>
        </authorList>
    </citation>
    <scope>NUCLEOTIDE SEQUENCE</scope>
    <source>
        <strain evidence="2">HKST-UBA09</strain>
    </source>
</reference>
<dbReference type="AlphaFoldDB" id="A0A955RL41"/>
<evidence type="ECO:0000313" key="2">
    <source>
        <dbReference type="EMBL" id="MCA9386651.1"/>
    </source>
</evidence>
<evidence type="ECO:0000313" key="3">
    <source>
        <dbReference type="Proteomes" id="UP000714915"/>
    </source>
</evidence>
<dbReference type="EMBL" id="JAGQLF010000010">
    <property type="protein sequence ID" value="MCA9386651.1"/>
    <property type="molecule type" value="Genomic_DNA"/>
</dbReference>
<accession>A0A955RL41</accession>
<sequence length="198" mass="22419">MAVQIIKSKYRRPNYFSFNLLPKQSEDEIRILEERDDTTLYAFVLVFAGVFIFLILNLIRIVAVQARADYVQDQIDTVQENIDSYNAVIATHGEIFQKSNLLIEPLTKDIALSRLLEISTLMTQDEGRIISYGKLITGGYTLTVEVESDKNAIDILGRAKLIDEVSEPYITNIADDPISGNIKVTITFNIIQDETNIQ</sequence>
<evidence type="ECO:0000256" key="1">
    <source>
        <dbReference type="SAM" id="Phobius"/>
    </source>
</evidence>